<feature type="transmembrane region" description="Helical" evidence="7">
    <location>
        <begin position="260"/>
        <end position="282"/>
    </location>
</feature>
<feature type="domain" description="Glycosyltransferase 2-like" evidence="8">
    <location>
        <begin position="7"/>
        <end position="160"/>
    </location>
</feature>
<dbReference type="EMBL" id="FNQC01000002">
    <property type="protein sequence ID" value="SDY63829.1"/>
    <property type="molecule type" value="Genomic_DNA"/>
</dbReference>
<dbReference type="Proteomes" id="UP000199663">
    <property type="component" value="Unassembled WGS sequence"/>
</dbReference>
<keyword evidence="5 7" id="KW-1133">Transmembrane helix</keyword>
<organism evidence="9 10">
    <name type="scientific">Rhodonellum ikkaensis</name>
    <dbReference type="NCBI Taxonomy" id="336829"/>
    <lineage>
        <taxon>Bacteria</taxon>
        <taxon>Pseudomonadati</taxon>
        <taxon>Bacteroidota</taxon>
        <taxon>Cytophagia</taxon>
        <taxon>Cytophagales</taxon>
        <taxon>Cytophagaceae</taxon>
        <taxon>Rhodonellum</taxon>
    </lineage>
</organism>
<evidence type="ECO:0000256" key="2">
    <source>
        <dbReference type="ARBA" id="ARBA00022676"/>
    </source>
</evidence>
<dbReference type="Gene3D" id="3.90.550.10">
    <property type="entry name" value="Spore Coat Polysaccharide Biosynthesis Protein SpsA, Chain A"/>
    <property type="match status" value="1"/>
</dbReference>
<comment type="caution">
    <text evidence="9">The sequence shown here is derived from an EMBL/GenBank/DDBJ whole genome shotgun (WGS) entry which is preliminary data.</text>
</comment>
<comment type="subcellular location">
    <subcellularLocation>
        <location evidence="1">Membrane</location>
        <topology evidence="1">Multi-pass membrane protein</topology>
    </subcellularLocation>
</comment>
<evidence type="ECO:0000256" key="1">
    <source>
        <dbReference type="ARBA" id="ARBA00004141"/>
    </source>
</evidence>
<dbReference type="Pfam" id="PF00535">
    <property type="entry name" value="Glycos_transf_2"/>
    <property type="match status" value="1"/>
</dbReference>
<dbReference type="PANTHER" id="PTHR48090">
    <property type="entry name" value="UNDECAPRENYL-PHOSPHATE 4-DEOXY-4-FORMAMIDO-L-ARABINOSE TRANSFERASE-RELATED"/>
    <property type="match status" value="1"/>
</dbReference>
<dbReference type="CDD" id="cd04187">
    <property type="entry name" value="DPM1_like_bac"/>
    <property type="match status" value="1"/>
</dbReference>
<evidence type="ECO:0000256" key="7">
    <source>
        <dbReference type="SAM" id="Phobius"/>
    </source>
</evidence>
<dbReference type="GO" id="GO:0016757">
    <property type="term" value="F:glycosyltransferase activity"/>
    <property type="evidence" value="ECO:0007669"/>
    <property type="project" value="UniProtKB-KW"/>
</dbReference>
<sequence length="330" mass="37033">MNDFLISVVVPCYNEAENIPVLLNRMKNTLEGYCYEIILVNDGSTDPTQQVIDIVSLKDSRISYLSFSKNFGHQAALKAGIDHAKGNCIVTIDADLQKPPEVIPEMIVLWQEGNDIVTAVSKNQGQPLVLKRWTSSVYYKVLSWLADHQIVKNGADFRLIDRKVADIIRDIKTENLYLRGIFSWIGYKQAIICYKEEGRHAGRTKYSLINMLNLASNGITSTSIKPLRFALAAGLFFAFVAFSYGLYSIIMVWLGKTVPGWASVVASVMFLSGVQLMVLGVIGEYIGKIYREVTHRPAYLVSKTNIFRPSVNPKENNLTSDPIERRPVMT</sequence>
<keyword evidence="6 7" id="KW-0472">Membrane</keyword>
<keyword evidence="10" id="KW-1185">Reference proteome</keyword>
<evidence type="ECO:0000256" key="4">
    <source>
        <dbReference type="ARBA" id="ARBA00022692"/>
    </source>
</evidence>
<dbReference type="InterPro" id="IPR050256">
    <property type="entry name" value="Glycosyltransferase_2"/>
</dbReference>
<gene>
    <name evidence="9" type="ORF">SAMN05444412_10265</name>
</gene>
<keyword evidence="2 9" id="KW-0328">Glycosyltransferase</keyword>
<evidence type="ECO:0000256" key="6">
    <source>
        <dbReference type="ARBA" id="ARBA00023136"/>
    </source>
</evidence>
<accession>A0A1H3LI25</accession>
<dbReference type="InterPro" id="IPR001173">
    <property type="entry name" value="Glyco_trans_2-like"/>
</dbReference>
<keyword evidence="4 7" id="KW-0812">Transmembrane</keyword>
<evidence type="ECO:0000256" key="3">
    <source>
        <dbReference type="ARBA" id="ARBA00022679"/>
    </source>
</evidence>
<dbReference type="PANTHER" id="PTHR48090:SF1">
    <property type="entry name" value="PROPHAGE BACTOPRENOL GLUCOSYL TRANSFERASE HOMOLOG"/>
    <property type="match status" value="1"/>
</dbReference>
<evidence type="ECO:0000256" key="5">
    <source>
        <dbReference type="ARBA" id="ARBA00022989"/>
    </source>
</evidence>
<protein>
    <submittedName>
        <fullName evidence="9">Dolichol-phosphate mannosyltransferase</fullName>
    </submittedName>
</protein>
<proteinExistence type="predicted"/>
<keyword evidence="3" id="KW-0808">Transferase</keyword>
<evidence type="ECO:0000313" key="9">
    <source>
        <dbReference type="EMBL" id="SDY63829.1"/>
    </source>
</evidence>
<evidence type="ECO:0000259" key="8">
    <source>
        <dbReference type="Pfam" id="PF00535"/>
    </source>
</evidence>
<dbReference type="RefSeq" id="WP_019596442.1">
    <property type="nucleotide sequence ID" value="NZ_FNQC01000002.1"/>
</dbReference>
<reference evidence="9 10" key="1">
    <citation type="submission" date="2016-10" db="EMBL/GenBank/DDBJ databases">
        <authorList>
            <person name="Varghese N."/>
            <person name="Submissions S."/>
        </authorList>
    </citation>
    <scope>NUCLEOTIDE SEQUENCE [LARGE SCALE GENOMIC DNA]</scope>
    <source>
        <strain evidence="9 10">DSM 17997</strain>
    </source>
</reference>
<dbReference type="InterPro" id="IPR029044">
    <property type="entry name" value="Nucleotide-diphossugar_trans"/>
</dbReference>
<dbReference type="SUPFAM" id="SSF53448">
    <property type="entry name" value="Nucleotide-diphospho-sugar transferases"/>
    <property type="match status" value="1"/>
</dbReference>
<name>A0A1H3LI25_9BACT</name>
<feature type="transmembrane region" description="Helical" evidence="7">
    <location>
        <begin position="229"/>
        <end position="254"/>
    </location>
</feature>
<evidence type="ECO:0000313" key="10">
    <source>
        <dbReference type="Proteomes" id="UP000199663"/>
    </source>
</evidence>